<comment type="caution">
    <text evidence="3">The sequence shown here is derived from an EMBL/GenBank/DDBJ whole genome shotgun (WGS) entry which is preliminary data.</text>
</comment>
<dbReference type="Proteomes" id="UP000603234">
    <property type="component" value="Unassembled WGS sequence"/>
</dbReference>
<keyword evidence="1" id="KW-0238">DNA-binding</keyword>
<dbReference type="CDD" id="cd00093">
    <property type="entry name" value="HTH_XRE"/>
    <property type="match status" value="1"/>
</dbReference>
<keyword evidence="4" id="KW-1185">Reference proteome</keyword>
<dbReference type="SMART" id="SM00530">
    <property type="entry name" value="HTH_XRE"/>
    <property type="match status" value="1"/>
</dbReference>
<dbReference type="Pfam" id="PF01381">
    <property type="entry name" value="HTH_3"/>
    <property type="match status" value="1"/>
</dbReference>
<dbReference type="PROSITE" id="PS50943">
    <property type="entry name" value="HTH_CROC1"/>
    <property type="match status" value="1"/>
</dbReference>
<reference evidence="3 4" key="1">
    <citation type="journal article" date="2020" name="mSystems">
        <title>Defining Genomic and Predicted Metabolic Features of the Acetobacterium Genus.</title>
        <authorList>
            <person name="Ross D.E."/>
            <person name="Marshall C.W."/>
            <person name="Gulliver D."/>
            <person name="May H.D."/>
            <person name="Norman R.S."/>
        </authorList>
    </citation>
    <scope>NUCLEOTIDE SEQUENCE [LARGE SCALE GENOMIC DNA]</scope>
    <source>
        <strain evidence="3 4">DSM 8238</strain>
    </source>
</reference>
<sequence length="300" mass="34974">MLRIASKKCTAIQVQVKQTFRGGLKMSEVIIIGHDGTFATRLRKLMEEHHTTQKELAEKVGISRQAISQYADGSVQPNIEKFYKIKEYFKVSADYLLGKTNSESTEIDDIAISNKLGLSDGAIHTIKKIKERELNWGINYFNYFVSAKRFTGLFISIRQYMIDAVSEHEFEENFFKKYVKENNLCINEEELSIYGVKTLDLDNSIEFFKSLKLEKRKWTANIGRLDKFDIKYDLYKIAEEIKDVLSDAIHENYEELLLIDDIQKNIMFFNCETEEDYMEADAIQSEIYLNQFLESSESQD</sequence>
<gene>
    <name evidence="3" type="ORF">GH808_02680</name>
</gene>
<evidence type="ECO:0000256" key="1">
    <source>
        <dbReference type="ARBA" id="ARBA00023125"/>
    </source>
</evidence>
<dbReference type="PANTHER" id="PTHR46558">
    <property type="entry name" value="TRACRIPTIONAL REGULATORY PROTEIN-RELATED-RELATED"/>
    <property type="match status" value="1"/>
</dbReference>
<dbReference type="Gene3D" id="1.10.260.40">
    <property type="entry name" value="lambda repressor-like DNA-binding domains"/>
    <property type="match status" value="1"/>
</dbReference>
<dbReference type="InterPro" id="IPR001387">
    <property type="entry name" value="Cro/C1-type_HTH"/>
</dbReference>
<organism evidence="3 4">
    <name type="scientific">Acetobacterium fimetarium</name>
    <dbReference type="NCBI Taxonomy" id="52691"/>
    <lineage>
        <taxon>Bacteria</taxon>
        <taxon>Bacillati</taxon>
        <taxon>Bacillota</taxon>
        <taxon>Clostridia</taxon>
        <taxon>Eubacteriales</taxon>
        <taxon>Eubacteriaceae</taxon>
        <taxon>Acetobacterium</taxon>
    </lineage>
</organism>
<dbReference type="SUPFAM" id="SSF47413">
    <property type="entry name" value="lambda repressor-like DNA-binding domains"/>
    <property type="match status" value="1"/>
</dbReference>
<evidence type="ECO:0000259" key="2">
    <source>
        <dbReference type="PROSITE" id="PS50943"/>
    </source>
</evidence>
<evidence type="ECO:0000313" key="3">
    <source>
        <dbReference type="EMBL" id="MBC3803345.1"/>
    </source>
</evidence>
<feature type="domain" description="HTH cro/C1-type" evidence="2">
    <location>
        <begin position="42"/>
        <end position="96"/>
    </location>
</feature>
<protein>
    <submittedName>
        <fullName evidence="3">Helix-turn-helix domain-containing protein</fullName>
    </submittedName>
</protein>
<evidence type="ECO:0000313" key="4">
    <source>
        <dbReference type="Proteomes" id="UP000603234"/>
    </source>
</evidence>
<dbReference type="InterPro" id="IPR010982">
    <property type="entry name" value="Lambda_DNA-bd_dom_sf"/>
</dbReference>
<dbReference type="PANTHER" id="PTHR46558:SF11">
    <property type="entry name" value="HTH-TYPE TRANSCRIPTIONAL REGULATOR XRE"/>
    <property type="match status" value="1"/>
</dbReference>
<accession>A0ABR6WRW9</accession>
<proteinExistence type="predicted"/>
<name>A0ABR6WRW9_9FIRM</name>
<dbReference type="EMBL" id="WJBC01000003">
    <property type="protein sequence ID" value="MBC3803345.1"/>
    <property type="molecule type" value="Genomic_DNA"/>
</dbReference>